<dbReference type="Proteomes" id="UP000831495">
    <property type="component" value="Chromosome"/>
</dbReference>
<evidence type="ECO:0000313" key="5">
    <source>
        <dbReference type="Proteomes" id="UP000831495"/>
    </source>
</evidence>
<dbReference type="InterPro" id="IPR003593">
    <property type="entry name" value="AAA+_ATPase"/>
</dbReference>
<dbReference type="InterPro" id="IPR027417">
    <property type="entry name" value="P-loop_NTPase"/>
</dbReference>
<dbReference type="EMBL" id="CP093366">
    <property type="protein sequence ID" value="UQS82260.1"/>
    <property type="molecule type" value="Genomic_DNA"/>
</dbReference>
<sequence>MKNDELLKIVNLSYKKKQKTILQQVNLTLTAGHFIGLAGLNGAGKTTLMRLIAGVATDYQGQIFFQKETDIVKRKALVSYSDELRGFKKRTSLKEINQFYQMVYPDFDIQRYQELVAFLQLDNQQKLGALSKGMKERLIMALTLARKARLYLLDEPFSGIDVLSRKKIIQGMLSWIPEDATILISSHHLEEIVQILDELVVIKDQTVFAHRATDDILASEHCSVEEYFEQLYDEREAQND</sequence>
<proteinExistence type="predicted"/>
<dbReference type="PANTHER" id="PTHR43158:SF1">
    <property type="entry name" value="ABC TRANSPORTER, ATP-BINDING PROTEIN"/>
    <property type="match status" value="1"/>
</dbReference>
<dbReference type="PANTHER" id="PTHR43158">
    <property type="entry name" value="SKFA PEPTIDE EXPORT ATP-BINDING PROTEIN SKFE"/>
    <property type="match status" value="1"/>
</dbReference>
<protein>
    <submittedName>
        <fullName evidence="4">ABC transporter ATP-binding protein</fullName>
    </submittedName>
</protein>
<dbReference type="RefSeq" id="WP_249514529.1">
    <property type="nucleotide sequence ID" value="NZ_CP093366.1"/>
</dbReference>
<dbReference type="Pfam" id="PF00005">
    <property type="entry name" value="ABC_tran"/>
    <property type="match status" value="1"/>
</dbReference>
<dbReference type="PROSITE" id="PS50893">
    <property type="entry name" value="ABC_TRANSPORTER_2"/>
    <property type="match status" value="1"/>
</dbReference>
<reference evidence="4" key="1">
    <citation type="journal article" date="2022" name="Int. J. Syst. Evol. Microbiol.">
        <title>Apilactobacillus apisilvae sp. nov., Nicolia spurrieriana gen. nov. sp. nov., Bombilactobacillus folatiphilus sp. nov. and Bombilactobacillus thymidiniphilus sp. nov., four new lactic acid bacterial isolates from stingless bees Tetragonula carbonaria and Austroplebeia australis.</title>
        <authorList>
            <person name="Oliphant S.A."/>
            <person name="Watson-Haigh N.S."/>
            <person name="Sumby K.M."/>
            <person name="Gardner J."/>
            <person name="Groom S."/>
            <person name="Jiranek V."/>
        </authorList>
    </citation>
    <scope>NUCLEOTIDE SEQUENCE</scope>
    <source>
        <strain evidence="4">SG4_D2</strain>
    </source>
</reference>
<dbReference type="GO" id="GO:0005524">
    <property type="term" value="F:ATP binding"/>
    <property type="evidence" value="ECO:0007669"/>
    <property type="project" value="UniProtKB-KW"/>
</dbReference>
<organism evidence="4 5">
    <name type="scientific">Bombilactobacillus folatiphilus</name>
    <dbReference type="NCBI Taxonomy" id="2923362"/>
    <lineage>
        <taxon>Bacteria</taxon>
        <taxon>Bacillati</taxon>
        <taxon>Bacillota</taxon>
        <taxon>Bacilli</taxon>
        <taxon>Lactobacillales</taxon>
        <taxon>Lactobacillaceae</taxon>
        <taxon>Bombilactobacillus</taxon>
    </lineage>
</organism>
<keyword evidence="1" id="KW-0547">Nucleotide-binding</keyword>
<gene>
    <name evidence="4" type="ORF">MOO45_00790</name>
</gene>
<accession>A0ABY4P9F9</accession>
<dbReference type="Gene3D" id="3.40.50.300">
    <property type="entry name" value="P-loop containing nucleotide triphosphate hydrolases"/>
    <property type="match status" value="1"/>
</dbReference>
<evidence type="ECO:0000256" key="1">
    <source>
        <dbReference type="ARBA" id="ARBA00022741"/>
    </source>
</evidence>
<dbReference type="SMART" id="SM00382">
    <property type="entry name" value="AAA"/>
    <property type="match status" value="1"/>
</dbReference>
<evidence type="ECO:0000313" key="4">
    <source>
        <dbReference type="EMBL" id="UQS82260.1"/>
    </source>
</evidence>
<evidence type="ECO:0000259" key="3">
    <source>
        <dbReference type="PROSITE" id="PS50893"/>
    </source>
</evidence>
<keyword evidence="5" id="KW-1185">Reference proteome</keyword>
<evidence type="ECO:0000256" key="2">
    <source>
        <dbReference type="ARBA" id="ARBA00022840"/>
    </source>
</evidence>
<dbReference type="SUPFAM" id="SSF52540">
    <property type="entry name" value="P-loop containing nucleoside triphosphate hydrolases"/>
    <property type="match status" value="1"/>
</dbReference>
<keyword evidence="2 4" id="KW-0067">ATP-binding</keyword>
<name>A0ABY4P9F9_9LACO</name>
<dbReference type="InterPro" id="IPR003439">
    <property type="entry name" value="ABC_transporter-like_ATP-bd"/>
</dbReference>
<feature type="domain" description="ABC transporter" evidence="3">
    <location>
        <begin position="7"/>
        <end position="229"/>
    </location>
</feature>